<dbReference type="EMBL" id="JAACNO010002552">
    <property type="protein sequence ID" value="KAF4132344.1"/>
    <property type="molecule type" value="Genomic_DNA"/>
</dbReference>
<comment type="caution">
    <text evidence="2">The sequence shown here is derived from an EMBL/GenBank/DDBJ whole genome shotgun (WGS) entry which is preliminary data.</text>
</comment>
<accession>A0A8S9U0B3</accession>
<evidence type="ECO:0000313" key="2">
    <source>
        <dbReference type="EMBL" id="KAF4132344.1"/>
    </source>
</evidence>
<organism evidence="2 3">
    <name type="scientific">Phytophthora infestans</name>
    <name type="common">Potato late blight agent</name>
    <name type="synonym">Botrytis infestans</name>
    <dbReference type="NCBI Taxonomy" id="4787"/>
    <lineage>
        <taxon>Eukaryota</taxon>
        <taxon>Sar</taxon>
        <taxon>Stramenopiles</taxon>
        <taxon>Oomycota</taxon>
        <taxon>Peronosporomycetes</taxon>
        <taxon>Peronosporales</taxon>
        <taxon>Peronosporaceae</taxon>
        <taxon>Phytophthora</taxon>
    </lineage>
</organism>
<dbReference type="AlphaFoldDB" id="A0A8S9U0B3"/>
<evidence type="ECO:0000256" key="1">
    <source>
        <dbReference type="SAM" id="MobiDB-lite"/>
    </source>
</evidence>
<sequence>VHCNSKMSRPTIKGSKKKRKKYKRVRVAYRHKPDLYGSLTGNERRSKHQLISKWRANEAKITVACNNSRSSHLNFRERGMTTDGAPVSRTLLKLKGKNVAAHSRLDDTQFSASVLWMHFDAPPQAFSAVENASRVRPSRQTQQNFRQLFKRIVLKCLAPIKPPGFSSKSQLKQSLIKASRCGFVVVIKIKGEQLQCYLESGMESNTTILFSSKYISPKNEKKTRKSKFRNESEHEFGVKKRFPGQITQQNLGKQDNLVG</sequence>
<reference evidence="2" key="1">
    <citation type="submission" date="2020-03" db="EMBL/GenBank/DDBJ databases">
        <title>Hybrid Assembly of Korean Phytophthora infestans isolates.</title>
        <authorList>
            <person name="Prokchorchik M."/>
            <person name="Lee Y."/>
            <person name="Seo J."/>
            <person name="Cho J.-H."/>
            <person name="Park Y.-E."/>
            <person name="Jang D.-C."/>
            <person name="Im J.-S."/>
            <person name="Choi J.-G."/>
            <person name="Park H.-J."/>
            <person name="Lee G.-B."/>
            <person name="Lee Y.-G."/>
            <person name="Hong S.-Y."/>
            <person name="Cho K."/>
            <person name="Sohn K.H."/>
        </authorList>
    </citation>
    <scope>NUCLEOTIDE SEQUENCE</scope>
    <source>
        <strain evidence="2">KR_2_A2</strain>
    </source>
</reference>
<evidence type="ECO:0000313" key="3">
    <source>
        <dbReference type="Proteomes" id="UP000704712"/>
    </source>
</evidence>
<feature type="region of interest" description="Disordered" evidence="1">
    <location>
        <begin position="1"/>
        <end position="22"/>
    </location>
</feature>
<name>A0A8S9U0B3_PHYIN</name>
<dbReference type="Proteomes" id="UP000704712">
    <property type="component" value="Unassembled WGS sequence"/>
</dbReference>
<gene>
    <name evidence="2" type="ORF">GN958_ATG18461</name>
</gene>
<protein>
    <submittedName>
        <fullName evidence="2">Uncharacterized protein</fullName>
    </submittedName>
</protein>
<proteinExistence type="predicted"/>
<feature type="non-terminal residue" evidence="2">
    <location>
        <position position="259"/>
    </location>
</feature>